<dbReference type="Pfam" id="PF13350">
    <property type="entry name" value="Y_phosphatase3"/>
    <property type="match status" value="1"/>
</dbReference>
<dbReference type="AlphaFoldDB" id="A0A0B2AC36"/>
<gene>
    <name evidence="3" type="ORF">LK09_03085</name>
</gene>
<dbReference type="InterPro" id="IPR016130">
    <property type="entry name" value="Tyr_Pase_AS"/>
</dbReference>
<accession>A0A0B2AC36</accession>
<dbReference type="STRING" id="1348253.LK09_03085"/>
<dbReference type="PROSITE" id="PS00383">
    <property type="entry name" value="TYR_PHOSPHATASE_1"/>
    <property type="match status" value="1"/>
</dbReference>
<dbReference type="OrthoDB" id="1188001at2"/>
<name>A0A0B2AC36_9MICO</name>
<dbReference type="PROSITE" id="PS50056">
    <property type="entry name" value="TYR_PHOSPHATASE_2"/>
    <property type="match status" value="1"/>
</dbReference>
<sequence length="247" mass="25682">MTTLIDGTYNSRDVAGIALASGGAVAPGVLYRSDALMSVTDAGEATIAASPIGTVVDFRSETEVAAAPDRLPAGISRVAFPMLDGAVRQSEGEYEVPQVPQLTDVYAHLLDQHGADFAAVARLVAQPADPARPAVLVHCTAGKDRTGVAVALLLDAAGASRDAIIDDYLRTEQNLSGEWAESMRARIVAAGISVGPEIEELLARTPRPALESVFARLDADGGTAEYLLRHGLSAADLAALRARLRGA</sequence>
<reference evidence="3 4" key="1">
    <citation type="submission" date="2014-11" db="EMBL/GenBank/DDBJ databases">
        <title>Genome sequence of Microbacterium mangrovi MUSC 115(T).</title>
        <authorList>
            <person name="Lee L.-H."/>
        </authorList>
    </citation>
    <scope>NUCLEOTIDE SEQUENCE [LARGE SCALE GENOMIC DNA]</scope>
    <source>
        <strain evidence="3 4">MUSC 115</strain>
    </source>
</reference>
<proteinExistence type="inferred from homology"/>
<feature type="domain" description="Tyrosine specific protein phosphatases" evidence="2">
    <location>
        <begin position="115"/>
        <end position="154"/>
    </location>
</feature>
<dbReference type="GO" id="GO:0004721">
    <property type="term" value="F:phosphoprotein phosphatase activity"/>
    <property type="evidence" value="ECO:0007669"/>
    <property type="project" value="InterPro"/>
</dbReference>
<dbReference type="InterPro" id="IPR029021">
    <property type="entry name" value="Prot-tyrosine_phosphatase-like"/>
</dbReference>
<evidence type="ECO:0000256" key="1">
    <source>
        <dbReference type="ARBA" id="ARBA00009580"/>
    </source>
</evidence>
<dbReference type="SUPFAM" id="SSF52799">
    <property type="entry name" value="(Phosphotyrosine protein) phosphatases II"/>
    <property type="match status" value="1"/>
</dbReference>
<evidence type="ECO:0000313" key="4">
    <source>
        <dbReference type="Proteomes" id="UP000031030"/>
    </source>
</evidence>
<dbReference type="Gene3D" id="3.90.190.10">
    <property type="entry name" value="Protein tyrosine phosphatase superfamily"/>
    <property type="match status" value="1"/>
</dbReference>
<dbReference type="PANTHER" id="PTHR31126:SF1">
    <property type="entry name" value="TYROSINE SPECIFIC PROTEIN PHOSPHATASES DOMAIN-CONTAINING PROTEIN"/>
    <property type="match status" value="1"/>
</dbReference>
<comment type="caution">
    <text evidence="3">The sequence shown here is derived from an EMBL/GenBank/DDBJ whole genome shotgun (WGS) entry which is preliminary data.</text>
</comment>
<comment type="similarity">
    <text evidence="1">Belongs to the protein-tyrosine phosphatase family.</text>
</comment>
<organism evidence="3 4">
    <name type="scientific">Microbacterium mangrovi</name>
    <dbReference type="NCBI Taxonomy" id="1348253"/>
    <lineage>
        <taxon>Bacteria</taxon>
        <taxon>Bacillati</taxon>
        <taxon>Actinomycetota</taxon>
        <taxon>Actinomycetes</taxon>
        <taxon>Micrococcales</taxon>
        <taxon>Microbacteriaceae</taxon>
        <taxon>Microbacterium</taxon>
    </lineage>
</organism>
<dbReference type="InterPro" id="IPR000387">
    <property type="entry name" value="Tyr_Pase_dom"/>
</dbReference>
<dbReference type="Proteomes" id="UP000031030">
    <property type="component" value="Unassembled WGS sequence"/>
</dbReference>
<dbReference type="RefSeq" id="WP_039395873.1">
    <property type="nucleotide sequence ID" value="NZ_JTDK01000003.1"/>
</dbReference>
<evidence type="ECO:0000259" key="2">
    <source>
        <dbReference type="PROSITE" id="PS50056"/>
    </source>
</evidence>
<evidence type="ECO:0000313" key="3">
    <source>
        <dbReference type="EMBL" id="KHK99288.1"/>
    </source>
</evidence>
<keyword evidence="4" id="KW-1185">Reference proteome</keyword>
<dbReference type="PANTHER" id="PTHR31126">
    <property type="entry name" value="TYROSINE-PROTEIN PHOSPHATASE"/>
    <property type="match status" value="1"/>
</dbReference>
<dbReference type="InterPro" id="IPR026893">
    <property type="entry name" value="Tyr/Ser_Pase_IphP-type"/>
</dbReference>
<protein>
    <recommendedName>
        <fullName evidence="2">Tyrosine specific protein phosphatases domain-containing protein</fullName>
    </recommendedName>
</protein>
<dbReference type="EMBL" id="JTDK01000003">
    <property type="protein sequence ID" value="KHK99288.1"/>
    <property type="molecule type" value="Genomic_DNA"/>
</dbReference>